<feature type="non-terminal residue" evidence="4">
    <location>
        <position position="1"/>
    </location>
</feature>
<name>A0ABT6AF99_9ACTN</name>
<gene>
    <name evidence="4" type="ORF">P3H78_32920</name>
</gene>
<dbReference type="InterPro" id="IPR005471">
    <property type="entry name" value="Tscrpt_reg_IclR_N"/>
</dbReference>
<dbReference type="Gene3D" id="3.30.450.40">
    <property type="match status" value="1"/>
</dbReference>
<proteinExistence type="predicted"/>
<evidence type="ECO:0000313" key="5">
    <source>
        <dbReference type="Proteomes" id="UP001221150"/>
    </source>
</evidence>
<dbReference type="Pfam" id="PF09339">
    <property type="entry name" value="HTH_IclR"/>
    <property type="match status" value="1"/>
</dbReference>
<evidence type="ECO:0000256" key="2">
    <source>
        <dbReference type="ARBA" id="ARBA00023163"/>
    </source>
</evidence>
<protein>
    <submittedName>
        <fullName evidence="4">Helix-turn-helix domain-containing protein</fullName>
    </submittedName>
</protein>
<evidence type="ECO:0000259" key="3">
    <source>
        <dbReference type="Pfam" id="PF09339"/>
    </source>
</evidence>
<reference evidence="4 5" key="1">
    <citation type="submission" date="2023-03" db="EMBL/GenBank/DDBJ databases">
        <title>Draft genome sequence of Streptomyces sp. K1PA1 isolated from peat swamp forest in Thailand.</title>
        <authorList>
            <person name="Klaysubun C."/>
            <person name="Duangmal K."/>
        </authorList>
    </citation>
    <scope>NUCLEOTIDE SEQUENCE [LARGE SCALE GENOMIC DNA]</scope>
    <source>
        <strain evidence="4 5">K1PA1</strain>
    </source>
</reference>
<sequence length="272" mass="29506">SPARANQEGLSVIDAELVETAGTVDDGMTAHARVYLVLQTLNSMGPGLHPLRRIIDESGVTKSTVHRILRAGVEAKHLIYRAPGRYGIATDVANHRPDASVHLNLPHDSALDRETTVLQRQTAQVAMAFSAVLIDDTPGRLMLDHTYGRRSDFQAAFNHADVDTKVALRYAPLTADAAGLAILSHLDGAPQSHLMREIRSEGYVLTQSPLPDWKMLGVPLWRGSTVYGSLVVMGLRPQMERNRREYAAAALACAARLSARCELGSGAMRLAS</sequence>
<dbReference type="SUPFAM" id="SSF55781">
    <property type="entry name" value="GAF domain-like"/>
    <property type="match status" value="1"/>
</dbReference>
<dbReference type="RefSeq" id="WP_276112844.1">
    <property type="nucleotide sequence ID" value="NZ_JARJBB010000070.1"/>
</dbReference>
<dbReference type="InterPro" id="IPR029016">
    <property type="entry name" value="GAF-like_dom_sf"/>
</dbReference>
<keyword evidence="1" id="KW-0805">Transcription regulation</keyword>
<feature type="domain" description="HTH iclR-type" evidence="3">
    <location>
        <begin position="34"/>
        <end position="70"/>
    </location>
</feature>
<dbReference type="InterPro" id="IPR036388">
    <property type="entry name" value="WH-like_DNA-bd_sf"/>
</dbReference>
<comment type="caution">
    <text evidence="4">The sequence shown here is derived from an EMBL/GenBank/DDBJ whole genome shotgun (WGS) entry which is preliminary data.</text>
</comment>
<evidence type="ECO:0000313" key="4">
    <source>
        <dbReference type="EMBL" id="MDF3303323.1"/>
    </source>
</evidence>
<organism evidence="4 5">
    <name type="scientific">Streptomyces tropicalis</name>
    <dbReference type="NCBI Taxonomy" id="3034234"/>
    <lineage>
        <taxon>Bacteria</taxon>
        <taxon>Bacillati</taxon>
        <taxon>Actinomycetota</taxon>
        <taxon>Actinomycetes</taxon>
        <taxon>Kitasatosporales</taxon>
        <taxon>Streptomycetaceae</taxon>
        <taxon>Streptomyces</taxon>
    </lineage>
</organism>
<dbReference type="Proteomes" id="UP001221150">
    <property type="component" value="Unassembled WGS sequence"/>
</dbReference>
<keyword evidence="5" id="KW-1185">Reference proteome</keyword>
<dbReference type="EMBL" id="JARJBB010000070">
    <property type="protein sequence ID" value="MDF3303323.1"/>
    <property type="molecule type" value="Genomic_DNA"/>
</dbReference>
<accession>A0ABT6AF99</accession>
<evidence type="ECO:0000256" key="1">
    <source>
        <dbReference type="ARBA" id="ARBA00023015"/>
    </source>
</evidence>
<dbReference type="Gene3D" id="1.10.10.10">
    <property type="entry name" value="Winged helix-like DNA-binding domain superfamily/Winged helix DNA-binding domain"/>
    <property type="match status" value="1"/>
</dbReference>
<keyword evidence="2" id="KW-0804">Transcription</keyword>